<dbReference type="OrthoDB" id="268129at2"/>
<evidence type="ECO:0000256" key="2">
    <source>
        <dbReference type="SAM" id="MobiDB-lite"/>
    </source>
</evidence>
<dbReference type="InterPro" id="IPR036034">
    <property type="entry name" value="PDZ_sf"/>
</dbReference>
<dbReference type="SMART" id="SM00228">
    <property type="entry name" value="PDZ"/>
    <property type="match status" value="1"/>
</dbReference>
<dbReference type="InterPro" id="IPR009003">
    <property type="entry name" value="Peptidase_S1_PA"/>
</dbReference>
<keyword evidence="5" id="KW-0378">Hydrolase</keyword>
<dbReference type="RefSeq" id="WP_146445527.1">
    <property type="nucleotide sequence ID" value="NZ_SJPR01000003.1"/>
</dbReference>
<dbReference type="Proteomes" id="UP000317421">
    <property type="component" value="Unassembled WGS sequence"/>
</dbReference>
<dbReference type="GO" id="GO:0006508">
    <property type="term" value="P:proteolysis"/>
    <property type="evidence" value="ECO:0007669"/>
    <property type="project" value="UniProtKB-KW"/>
</dbReference>
<dbReference type="EC" id="3.4.21.107" evidence="5"/>
<reference evidence="5 6" key="1">
    <citation type="submission" date="2019-02" db="EMBL/GenBank/DDBJ databases">
        <title>Deep-cultivation of Planctomycetes and their phenomic and genomic characterization uncovers novel biology.</title>
        <authorList>
            <person name="Wiegand S."/>
            <person name="Jogler M."/>
            <person name="Boedeker C."/>
            <person name="Pinto D."/>
            <person name="Vollmers J."/>
            <person name="Rivas-Marin E."/>
            <person name="Kohn T."/>
            <person name="Peeters S.H."/>
            <person name="Heuer A."/>
            <person name="Rast P."/>
            <person name="Oberbeckmann S."/>
            <person name="Bunk B."/>
            <person name="Jeske O."/>
            <person name="Meyerdierks A."/>
            <person name="Storesund J.E."/>
            <person name="Kallscheuer N."/>
            <person name="Luecker S."/>
            <person name="Lage O.M."/>
            <person name="Pohl T."/>
            <person name="Merkel B.J."/>
            <person name="Hornburger P."/>
            <person name="Mueller R.-W."/>
            <person name="Bruemmer F."/>
            <person name="Labrenz M."/>
            <person name="Spormann A.M."/>
            <person name="Op Den Camp H."/>
            <person name="Overmann J."/>
            <person name="Amann R."/>
            <person name="Jetten M.S.M."/>
            <person name="Mascher T."/>
            <person name="Medema M.H."/>
            <person name="Devos D.P."/>
            <person name="Kaster A.-K."/>
            <person name="Ovreas L."/>
            <person name="Rohde M."/>
            <person name="Galperin M.Y."/>
            <person name="Jogler C."/>
        </authorList>
    </citation>
    <scope>NUCLEOTIDE SEQUENCE [LARGE SCALE GENOMIC DNA]</scope>
    <source>
        <strain evidence="5 6">Pla108</strain>
    </source>
</reference>
<dbReference type="SUPFAM" id="SSF50494">
    <property type="entry name" value="Trypsin-like serine proteases"/>
    <property type="match status" value="1"/>
</dbReference>
<keyword evidence="6" id="KW-1185">Reference proteome</keyword>
<organism evidence="5 6">
    <name type="scientific">Botrimarina colliarenosi</name>
    <dbReference type="NCBI Taxonomy" id="2528001"/>
    <lineage>
        <taxon>Bacteria</taxon>
        <taxon>Pseudomonadati</taxon>
        <taxon>Planctomycetota</taxon>
        <taxon>Planctomycetia</taxon>
        <taxon>Pirellulales</taxon>
        <taxon>Lacipirellulaceae</taxon>
        <taxon>Botrimarina</taxon>
    </lineage>
</organism>
<dbReference type="InterPro" id="IPR001478">
    <property type="entry name" value="PDZ"/>
</dbReference>
<dbReference type="GO" id="GO:0008233">
    <property type="term" value="F:peptidase activity"/>
    <property type="evidence" value="ECO:0007669"/>
    <property type="project" value="UniProtKB-KW"/>
</dbReference>
<dbReference type="PROSITE" id="PS50106">
    <property type="entry name" value="PDZ"/>
    <property type="match status" value="1"/>
</dbReference>
<dbReference type="PANTHER" id="PTHR22939:SF129">
    <property type="entry name" value="SERINE PROTEASE HTRA2, MITOCHONDRIAL"/>
    <property type="match status" value="1"/>
</dbReference>
<sequence length="400" mass="43041" precursor="true">MRPRPLHVVAVLAAVMVARPVRAQEPDMAEAPALGEQIKQWVSSLMVPHERFTNSSQIREVFRPVIARAREATVEIRSQGKRVAYGGVVGPDGWVLTKASVLFEPVTVRLDVRREVEAKVVGVDTEADLAMLKIDAKGLATLDLSGGAVRETTQAVSLRNDADEPNGPKKKQGIPVTSSAANESDLHAGDWLATVGLGHNPVAVGVVSVLARPIEKSPGFLGVAFNREPVKTKGSDTAVEVTEVRDDSAALEAGLQTGDLILSVDNSPTHKPEDLQIAIGNHHPGDRIELEVARGEEKLRLVATLRSWAPNPGEQRAHYQNRLGGELSERRFGFPSALQHDTVLTPDECGGPVVDLDGRVVAFNIARAGRTETYALPVSDVRSRLLDLMSGRMAPVELAD</sequence>
<evidence type="ECO:0000256" key="3">
    <source>
        <dbReference type="SAM" id="SignalP"/>
    </source>
</evidence>
<comment type="caution">
    <text evidence="5">The sequence shown here is derived from an EMBL/GenBank/DDBJ whole genome shotgun (WGS) entry which is preliminary data.</text>
</comment>
<keyword evidence="5" id="KW-0645">Protease</keyword>
<feature type="domain" description="PDZ" evidence="4">
    <location>
        <begin position="208"/>
        <end position="296"/>
    </location>
</feature>
<proteinExistence type="inferred from homology"/>
<dbReference type="PANTHER" id="PTHR22939">
    <property type="entry name" value="SERINE PROTEASE FAMILY S1C HTRA-RELATED"/>
    <property type="match status" value="1"/>
</dbReference>
<feature type="region of interest" description="Disordered" evidence="2">
    <location>
        <begin position="156"/>
        <end position="180"/>
    </location>
</feature>
<evidence type="ECO:0000313" key="6">
    <source>
        <dbReference type="Proteomes" id="UP000317421"/>
    </source>
</evidence>
<gene>
    <name evidence="5" type="primary">mucD_1</name>
    <name evidence="5" type="ORF">Pla108_28090</name>
</gene>
<dbReference type="Pfam" id="PF13180">
    <property type="entry name" value="PDZ_2"/>
    <property type="match status" value="1"/>
</dbReference>
<feature type="signal peptide" evidence="3">
    <location>
        <begin position="1"/>
        <end position="23"/>
    </location>
</feature>
<evidence type="ECO:0000313" key="5">
    <source>
        <dbReference type="EMBL" id="TWT97032.1"/>
    </source>
</evidence>
<dbReference type="InterPro" id="IPR043504">
    <property type="entry name" value="Peptidase_S1_PA_chymotrypsin"/>
</dbReference>
<name>A0A5C6AAH1_9BACT</name>
<accession>A0A5C6AAH1</accession>
<keyword evidence="3" id="KW-0732">Signal</keyword>
<dbReference type="SUPFAM" id="SSF50156">
    <property type="entry name" value="PDZ domain-like"/>
    <property type="match status" value="1"/>
</dbReference>
<evidence type="ECO:0000256" key="1">
    <source>
        <dbReference type="ARBA" id="ARBA00010541"/>
    </source>
</evidence>
<dbReference type="Pfam" id="PF13365">
    <property type="entry name" value="Trypsin_2"/>
    <property type="match status" value="1"/>
</dbReference>
<evidence type="ECO:0000259" key="4">
    <source>
        <dbReference type="PROSITE" id="PS50106"/>
    </source>
</evidence>
<comment type="similarity">
    <text evidence="1">Belongs to the peptidase S1C family.</text>
</comment>
<dbReference type="AlphaFoldDB" id="A0A5C6AAH1"/>
<dbReference type="Gene3D" id="2.30.42.10">
    <property type="match status" value="1"/>
</dbReference>
<dbReference type="EMBL" id="SJPR01000003">
    <property type="protein sequence ID" value="TWT97032.1"/>
    <property type="molecule type" value="Genomic_DNA"/>
</dbReference>
<dbReference type="Gene3D" id="2.40.10.10">
    <property type="entry name" value="Trypsin-like serine proteases"/>
    <property type="match status" value="2"/>
</dbReference>
<feature type="chain" id="PRO_5022862072" evidence="3">
    <location>
        <begin position="24"/>
        <end position="400"/>
    </location>
</feature>
<protein>
    <submittedName>
        <fullName evidence="5">Putative periplasmic serine endoprotease DegP-like</fullName>
        <ecNumber evidence="5">3.4.21.107</ecNumber>
    </submittedName>
</protein>